<dbReference type="Proteomes" id="UP000078561">
    <property type="component" value="Unassembled WGS sequence"/>
</dbReference>
<evidence type="ECO:0000313" key="1">
    <source>
        <dbReference type="EMBL" id="SAL95971.1"/>
    </source>
</evidence>
<accession>A0A168L3A9</accession>
<proteinExistence type="predicted"/>
<gene>
    <name evidence="1" type="primary">ABSGL_01312.1 scaffold 1223</name>
</gene>
<dbReference type="OrthoDB" id="2379842at2759"/>
<dbReference type="CDD" id="cd22744">
    <property type="entry name" value="OTU"/>
    <property type="match status" value="1"/>
</dbReference>
<sequence length="206" mass="23910">MISSPFHSLPNHMSHLPISQVSGVYDPSADGHCGFRCLAKAIYGNEDDYQKVKNDMMKVLVDRKDFYWKSKVFGKGKEYDSLTKIISYSGPSAPSEFWFSTLDCGQLAADTYKCPIEIHHKDQALIFLPMIKERYQTFNTTIMLPHASHYYLITLNRCRRHFPTIAFEYQRLCQEFGFTDFTSNFVDTETKPSLLLHLLTLYLYCK</sequence>
<dbReference type="OMA" id="CKNTRNF"/>
<reference evidence="1" key="1">
    <citation type="submission" date="2016-04" db="EMBL/GenBank/DDBJ databases">
        <authorList>
            <person name="Evans L.H."/>
            <person name="Alamgir A."/>
            <person name="Owens N."/>
            <person name="Weber N.D."/>
            <person name="Virtaneva K."/>
            <person name="Barbian K."/>
            <person name="Babar A."/>
            <person name="Rosenke K."/>
        </authorList>
    </citation>
    <scope>NUCLEOTIDE SEQUENCE [LARGE SCALE GENOMIC DNA]</scope>
    <source>
        <strain evidence="1">CBS 101.48</strain>
    </source>
</reference>
<dbReference type="InParanoid" id="A0A168L3A9"/>
<name>A0A168L3A9_ABSGL</name>
<dbReference type="Gene3D" id="3.90.70.80">
    <property type="match status" value="1"/>
</dbReference>
<protein>
    <recommendedName>
        <fullName evidence="3">OTU domain-containing protein</fullName>
    </recommendedName>
</protein>
<keyword evidence="2" id="KW-1185">Reference proteome</keyword>
<organism evidence="1">
    <name type="scientific">Absidia glauca</name>
    <name type="common">Pin mould</name>
    <dbReference type="NCBI Taxonomy" id="4829"/>
    <lineage>
        <taxon>Eukaryota</taxon>
        <taxon>Fungi</taxon>
        <taxon>Fungi incertae sedis</taxon>
        <taxon>Mucoromycota</taxon>
        <taxon>Mucoromycotina</taxon>
        <taxon>Mucoromycetes</taxon>
        <taxon>Mucorales</taxon>
        <taxon>Cunninghamellaceae</taxon>
        <taxon>Absidia</taxon>
    </lineage>
</organism>
<dbReference type="AlphaFoldDB" id="A0A168L3A9"/>
<dbReference type="EMBL" id="LT550481">
    <property type="protein sequence ID" value="SAL95971.1"/>
    <property type="molecule type" value="Genomic_DNA"/>
</dbReference>
<evidence type="ECO:0000313" key="2">
    <source>
        <dbReference type="Proteomes" id="UP000078561"/>
    </source>
</evidence>
<evidence type="ECO:0008006" key="3">
    <source>
        <dbReference type="Google" id="ProtNLM"/>
    </source>
</evidence>